<dbReference type="AlphaFoldDB" id="A0A4U6TJ01"/>
<evidence type="ECO:0000313" key="5">
    <source>
        <dbReference type="Proteomes" id="UP000298652"/>
    </source>
</evidence>
<proteinExistence type="predicted"/>
<dbReference type="FunFam" id="1.10.246.20:FF:000003">
    <property type="entry name" value="Mediator of RNA polymerase II transcription subunit 15a"/>
    <property type="match status" value="1"/>
</dbReference>
<dbReference type="EMBL" id="CM016559">
    <property type="protein sequence ID" value="TKW00884.1"/>
    <property type="molecule type" value="Genomic_DNA"/>
</dbReference>
<dbReference type="InterPro" id="IPR036546">
    <property type="entry name" value="MED15_KIX"/>
</dbReference>
<feature type="domain" description="Mediator complex subunit 15 KIX" evidence="3">
    <location>
        <begin position="2"/>
        <end position="80"/>
    </location>
</feature>
<evidence type="ECO:0000256" key="2">
    <source>
        <dbReference type="ARBA" id="ARBA00023242"/>
    </source>
</evidence>
<sequence>MDWRTQLHPEARSRIVNKIMETLNKHLPVSSPEGMSELQKVAVRFEEDTYTEATNLSDYLRKISLKLVSMEGQMTNTQQNPFNIPSRRDPIERPLIWEVTICNTKNSRDAFLLLIGYIHLQYI</sequence>
<accession>A0A4U6TJ01</accession>
<dbReference type="GO" id="GO:0005634">
    <property type="term" value="C:nucleus"/>
    <property type="evidence" value="ECO:0007669"/>
    <property type="project" value="UniProtKB-SubCell"/>
</dbReference>
<dbReference type="GO" id="GO:0003713">
    <property type="term" value="F:transcription coactivator activity"/>
    <property type="evidence" value="ECO:0007669"/>
    <property type="project" value="InterPro"/>
</dbReference>
<dbReference type="Gene3D" id="1.10.246.20">
    <property type="entry name" value="Coactivator CBP, KIX domain"/>
    <property type="match status" value="1"/>
</dbReference>
<dbReference type="PANTHER" id="PTHR33137:SF4">
    <property type="entry name" value="MEDIATOR OF RNA POLYMERASE II TRANSCRIPTION SUBUNIT 15A-RELATED"/>
    <property type="match status" value="1"/>
</dbReference>
<dbReference type="Proteomes" id="UP000298652">
    <property type="component" value="Chromosome 8"/>
</dbReference>
<reference evidence="4 5" key="1">
    <citation type="submission" date="2019-03" db="EMBL/GenBank/DDBJ databases">
        <title>WGS assembly of Setaria viridis.</title>
        <authorList>
            <person name="Huang P."/>
            <person name="Jenkins J."/>
            <person name="Grimwood J."/>
            <person name="Barry K."/>
            <person name="Healey A."/>
            <person name="Mamidi S."/>
            <person name="Sreedasyam A."/>
            <person name="Shu S."/>
            <person name="Feldman M."/>
            <person name="Wu J."/>
            <person name="Yu Y."/>
            <person name="Chen C."/>
            <person name="Johnson J."/>
            <person name="Rokhsar D."/>
            <person name="Baxter I."/>
            <person name="Schmutz J."/>
            <person name="Brutnell T."/>
            <person name="Kellogg E."/>
        </authorList>
    </citation>
    <scope>NUCLEOTIDE SEQUENCE [LARGE SCALE GENOMIC DNA]</scope>
    <source>
        <strain evidence="5">cv. A10</strain>
    </source>
</reference>
<evidence type="ECO:0000256" key="1">
    <source>
        <dbReference type="ARBA" id="ARBA00004123"/>
    </source>
</evidence>
<name>A0A4U6TJ01_SETVI</name>
<evidence type="ECO:0000259" key="3">
    <source>
        <dbReference type="Pfam" id="PF16987"/>
    </source>
</evidence>
<keyword evidence="2" id="KW-0539">Nucleus</keyword>
<dbReference type="Gramene" id="TKW00884">
    <property type="protein sequence ID" value="TKW00884"/>
    <property type="gene ID" value="SEVIR_8G141600v2"/>
</dbReference>
<evidence type="ECO:0000313" key="4">
    <source>
        <dbReference type="EMBL" id="TKW00883.1"/>
    </source>
</evidence>
<gene>
    <name evidence="4" type="ORF">SEVIR_8G141600v2</name>
</gene>
<dbReference type="InterPro" id="IPR044661">
    <property type="entry name" value="MED15a/b/c-like"/>
</dbReference>
<keyword evidence="5" id="KW-1185">Reference proteome</keyword>
<dbReference type="Gramene" id="TKW00883">
    <property type="protein sequence ID" value="TKW00883"/>
    <property type="gene ID" value="SEVIR_8G141600v2"/>
</dbReference>
<dbReference type="Pfam" id="PF16987">
    <property type="entry name" value="KIX_2"/>
    <property type="match status" value="1"/>
</dbReference>
<comment type="subcellular location">
    <subcellularLocation>
        <location evidence="1">Nucleus</location>
    </subcellularLocation>
</comment>
<dbReference type="EMBL" id="CM016559">
    <property type="protein sequence ID" value="TKW00883.1"/>
    <property type="molecule type" value="Genomic_DNA"/>
</dbReference>
<dbReference type="InterPro" id="IPR036529">
    <property type="entry name" value="KIX_dom_sf"/>
</dbReference>
<organism evidence="4 5">
    <name type="scientific">Setaria viridis</name>
    <name type="common">Green bristlegrass</name>
    <name type="synonym">Setaria italica subsp. viridis</name>
    <dbReference type="NCBI Taxonomy" id="4556"/>
    <lineage>
        <taxon>Eukaryota</taxon>
        <taxon>Viridiplantae</taxon>
        <taxon>Streptophyta</taxon>
        <taxon>Embryophyta</taxon>
        <taxon>Tracheophyta</taxon>
        <taxon>Spermatophyta</taxon>
        <taxon>Magnoliopsida</taxon>
        <taxon>Liliopsida</taxon>
        <taxon>Poales</taxon>
        <taxon>Poaceae</taxon>
        <taxon>PACMAD clade</taxon>
        <taxon>Panicoideae</taxon>
        <taxon>Panicodae</taxon>
        <taxon>Paniceae</taxon>
        <taxon>Cenchrinae</taxon>
        <taxon>Setaria</taxon>
    </lineage>
</organism>
<dbReference type="SUPFAM" id="SSF47040">
    <property type="entry name" value="Kix domain of CBP (creb binding protein)"/>
    <property type="match status" value="1"/>
</dbReference>
<dbReference type="PANTHER" id="PTHR33137">
    <property type="entry name" value="MEDIATOR OF RNA POLYMERASE II TRANSCRIPTION SUBUNIT 15A-RELATED"/>
    <property type="match status" value="1"/>
</dbReference>
<protein>
    <recommendedName>
        <fullName evidence="3">Mediator complex subunit 15 KIX domain-containing protein</fullName>
    </recommendedName>
</protein>
<dbReference type="GO" id="GO:0031490">
    <property type="term" value="F:chromatin DNA binding"/>
    <property type="evidence" value="ECO:0007669"/>
    <property type="project" value="InterPro"/>
</dbReference>